<comment type="similarity">
    <text evidence="1">Belongs to the amidase family.</text>
</comment>
<dbReference type="InterPro" id="IPR000120">
    <property type="entry name" value="Amidase"/>
</dbReference>
<feature type="domain" description="Amidase" evidence="2">
    <location>
        <begin position="20"/>
        <end position="455"/>
    </location>
</feature>
<evidence type="ECO:0000256" key="1">
    <source>
        <dbReference type="ARBA" id="ARBA00009199"/>
    </source>
</evidence>
<dbReference type="AlphaFoldDB" id="A0A120JTW3"/>
<accession>A0A120JTW3</accession>
<proteinExistence type="inferred from homology"/>
<dbReference type="NCBIfam" id="NF005099">
    <property type="entry name" value="PRK06529.1"/>
    <property type="match status" value="1"/>
</dbReference>
<dbReference type="Proteomes" id="UP000063781">
    <property type="component" value="Chromosome"/>
</dbReference>
<dbReference type="PANTHER" id="PTHR11895:SF7">
    <property type="entry name" value="GLUTAMYL-TRNA(GLN) AMIDOTRANSFERASE SUBUNIT A, MITOCHONDRIAL"/>
    <property type="match status" value="1"/>
</dbReference>
<dbReference type="InterPro" id="IPR023631">
    <property type="entry name" value="Amidase_dom"/>
</dbReference>
<organism evidence="3 4">
    <name type="scientific">Erysipelothrix larvae</name>
    <dbReference type="NCBI Taxonomy" id="1514105"/>
    <lineage>
        <taxon>Bacteria</taxon>
        <taxon>Bacillati</taxon>
        <taxon>Bacillota</taxon>
        <taxon>Erysipelotrichia</taxon>
        <taxon>Erysipelotrichales</taxon>
        <taxon>Erysipelotrichaceae</taxon>
        <taxon>Erysipelothrix</taxon>
    </lineage>
</organism>
<dbReference type="InterPro" id="IPR036928">
    <property type="entry name" value="AS_sf"/>
</dbReference>
<dbReference type="STRING" id="1514105.AOC36_09115"/>
<sequence length="468" mass="51682">MMTLRSLVSKLSSHSVTPYDLVKQAIEIIERENPKVNAVVSTRFEAALAESKRDYSNTLYKGIPILIKCLGQDLKGEPSTNGAVLLKDMVSNQSSYFVQKLQDLGFIIVGQTNAPEFGFKNITDPVLYGSTRMPTHYDYTPGGSSGGSASALMAQMVPVVGASDGGGSIRIPASYCGLVGLKPTRGSMPVGPHGYRSWQGAAINFFLTHTVEDCESLFNAMKQTQIEAPFPYVEKPNLNKTLTIAYSLQSPVGLDVSPDAHAALLKTIQHLKDLGHILVEDTPDIDGNRLMETYYQVNGVETAAMFRSLEHIFQKPITIDDMELTSWVMYQYGKDLSGVDVVDALSFWDQCSVIMHAFHQTHDLYLTPTTATTAPKIDTIYQSQACLNKMKHIEKDPHKYAVLWDMFERSLANTPYTMLANITGQPAISLPLYQNAKGFNLGSQFMASKGNEALLFMISKQLEPYFIT</sequence>
<name>A0A120JTW3_9FIRM</name>
<evidence type="ECO:0000259" key="2">
    <source>
        <dbReference type="Pfam" id="PF01425"/>
    </source>
</evidence>
<dbReference type="EMBL" id="CP013213">
    <property type="protein sequence ID" value="AMC94142.1"/>
    <property type="molecule type" value="Genomic_DNA"/>
</dbReference>
<keyword evidence="4" id="KW-1185">Reference proteome</keyword>
<evidence type="ECO:0000313" key="3">
    <source>
        <dbReference type="EMBL" id="AMC94142.1"/>
    </source>
</evidence>
<dbReference type="KEGG" id="erl:AOC36_09115"/>
<dbReference type="Pfam" id="PF01425">
    <property type="entry name" value="Amidase"/>
    <property type="match status" value="1"/>
</dbReference>
<dbReference type="GO" id="GO:0003824">
    <property type="term" value="F:catalytic activity"/>
    <property type="evidence" value="ECO:0007669"/>
    <property type="project" value="InterPro"/>
</dbReference>
<dbReference type="PANTHER" id="PTHR11895">
    <property type="entry name" value="TRANSAMIDASE"/>
    <property type="match status" value="1"/>
</dbReference>
<reference evidence="3 4" key="1">
    <citation type="submission" date="2015-10" db="EMBL/GenBank/DDBJ databases">
        <title>Erysipelothrix larvae sp. LV19 isolated from the larval gut of the rhinoceros beetle, Trypoxylus dichotomus.</title>
        <authorList>
            <person name="Lim S."/>
            <person name="Kim B.-C."/>
        </authorList>
    </citation>
    <scope>NUCLEOTIDE SEQUENCE [LARGE SCALE GENOMIC DNA]</scope>
    <source>
        <strain evidence="3 4">LV19</strain>
    </source>
</reference>
<dbReference type="Gene3D" id="3.90.1300.10">
    <property type="entry name" value="Amidase signature (AS) domain"/>
    <property type="match status" value="1"/>
</dbReference>
<protein>
    <recommendedName>
        <fullName evidence="2">Amidase domain-containing protein</fullName>
    </recommendedName>
</protein>
<gene>
    <name evidence="3" type="ORF">AOC36_09115</name>
</gene>
<evidence type="ECO:0000313" key="4">
    <source>
        <dbReference type="Proteomes" id="UP000063781"/>
    </source>
</evidence>
<dbReference type="SUPFAM" id="SSF75304">
    <property type="entry name" value="Amidase signature (AS) enzymes"/>
    <property type="match status" value="1"/>
</dbReference>